<dbReference type="Proteomes" id="UP000217838">
    <property type="component" value="Unassembled WGS sequence"/>
</dbReference>
<comment type="caution">
    <text evidence="11">The sequence shown here is derived from an EMBL/GenBank/DDBJ whole genome shotgun (WGS) entry which is preliminary data.</text>
</comment>
<evidence type="ECO:0000259" key="10">
    <source>
        <dbReference type="Pfam" id="PF22421"/>
    </source>
</evidence>
<keyword evidence="6 8" id="KW-0030">Aminoacyl-tRNA synthetase</keyword>
<evidence type="ECO:0000256" key="9">
    <source>
        <dbReference type="PROSITE-ProRule" id="PRU00182"/>
    </source>
</evidence>
<feature type="binding site" evidence="8">
    <location>
        <position position="234"/>
    </location>
    <ligand>
        <name>ATP</name>
        <dbReference type="ChEBI" id="CHEBI:30616"/>
    </ligand>
</feature>
<dbReference type="HAMAP" id="MF_02006">
    <property type="entry name" value="Tyr_tRNA_synth_type1"/>
    <property type="match status" value="1"/>
</dbReference>
<feature type="domain" description="Tyrosine--tRNA ligase SYY-like C-terminal" evidence="10">
    <location>
        <begin position="338"/>
        <end position="421"/>
    </location>
</feature>
<dbReference type="GO" id="GO:0005829">
    <property type="term" value="C:cytosol"/>
    <property type="evidence" value="ECO:0007669"/>
    <property type="project" value="TreeGrafter"/>
</dbReference>
<dbReference type="FunFam" id="1.10.240.10:FF:000001">
    <property type="entry name" value="Tyrosine--tRNA ligase"/>
    <property type="match status" value="1"/>
</dbReference>
<keyword evidence="8" id="KW-0963">Cytoplasm</keyword>
<dbReference type="EC" id="6.1.1.1" evidence="8"/>
<dbReference type="PROSITE" id="PS00178">
    <property type="entry name" value="AA_TRNA_LIGASE_I"/>
    <property type="match status" value="1"/>
</dbReference>
<dbReference type="InterPro" id="IPR002307">
    <property type="entry name" value="Tyr-tRNA-ligase"/>
</dbReference>
<comment type="subcellular location">
    <subcellularLocation>
        <location evidence="8">Cytoplasm</location>
    </subcellularLocation>
</comment>
<dbReference type="Gene3D" id="3.40.50.620">
    <property type="entry name" value="HUPs"/>
    <property type="match status" value="1"/>
</dbReference>
<evidence type="ECO:0000256" key="1">
    <source>
        <dbReference type="ARBA" id="ARBA00022598"/>
    </source>
</evidence>
<feature type="binding site" evidence="8">
    <location>
        <position position="175"/>
    </location>
    <ligand>
        <name>L-tyrosine</name>
        <dbReference type="ChEBI" id="CHEBI:58315"/>
    </ligand>
</feature>
<accession>A0A2A4YCU0</accession>
<dbReference type="AlphaFoldDB" id="A0A2A4YCU0"/>
<organism evidence="11 12">
    <name type="scientific">Aerophobetes bacterium</name>
    <dbReference type="NCBI Taxonomy" id="2030807"/>
    <lineage>
        <taxon>Bacteria</taxon>
        <taxon>Candidatus Aerophobota</taxon>
    </lineage>
</organism>
<comment type="subunit">
    <text evidence="8">Homodimer.</text>
</comment>
<evidence type="ECO:0000256" key="3">
    <source>
        <dbReference type="ARBA" id="ARBA00022840"/>
    </source>
</evidence>
<dbReference type="SUPFAM" id="SSF52374">
    <property type="entry name" value="Nucleotidylyl transferase"/>
    <property type="match status" value="1"/>
</dbReference>
<dbReference type="InterPro" id="IPR054608">
    <property type="entry name" value="SYY-like_C"/>
</dbReference>
<dbReference type="FunFam" id="3.10.290.10:FF:000014">
    <property type="entry name" value="Tyrosine--tRNA ligase"/>
    <property type="match status" value="1"/>
</dbReference>
<comment type="function">
    <text evidence="8">Catalyzes the attachment of tyrosine to tRNA(Tyr) in a two-step reaction: tyrosine is first activated by ATP to form Tyr-AMP and then transferred to the acceptor end of tRNA(Tyr).</text>
</comment>
<keyword evidence="1 8" id="KW-0436">Ligase</keyword>
<proteinExistence type="inferred from homology"/>
<dbReference type="Pfam" id="PF22421">
    <property type="entry name" value="SYY_C-terminal"/>
    <property type="match status" value="1"/>
</dbReference>
<dbReference type="InterPro" id="IPR024088">
    <property type="entry name" value="Tyr-tRNA-ligase_bac-type"/>
</dbReference>
<dbReference type="PANTHER" id="PTHR11766:SF0">
    <property type="entry name" value="TYROSINE--TRNA LIGASE, MITOCHONDRIAL"/>
    <property type="match status" value="1"/>
</dbReference>
<dbReference type="PROSITE" id="PS50889">
    <property type="entry name" value="S4"/>
    <property type="match status" value="1"/>
</dbReference>
<sequence>MKENIIKHLKRRQFIDALTSDELMKRADKPLKFYIGFDPTAESLHLGNLVGIVALTWFQKFGHTPVVLLGGATGKIGDPSGKSTERPVLTKELLKHNVSSIKKQLENFLDFDHPSAKPLVLNNDDWFSKISFTDFLRDVGKQFRIGVMLGKESVRARIQSKEGMSFTEFSYQTLQAYDFYHLYKEHDVCLQIGGSDQWGNITAGMDYTKKETGDSVFGMTFPLLTSSDGKKFGKSEGGALWLSQDLCSPYKFYQYLFRVADADVINLLKMLTFMDIEEIEELEKQIDEGTLPPNTAQKKLAEEVTRFVHKEKGLQTAIKVTKAASPGSTATLDLSTLKEIKEDIPSASLEVSDVVGKKYVEVVVQAELLQSKGEAVRLIKNGGAYLNNKKIEDPAFMLEKTDLIGGEFLLVSAGKKRRMLIEVTK</sequence>
<dbReference type="Pfam" id="PF00579">
    <property type="entry name" value="tRNA-synt_1b"/>
    <property type="match status" value="1"/>
</dbReference>
<dbReference type="GO" id="GO:0004831">
    <property type="term" value="F:tyrosine-tRNA ligase activity"/>
    <property type="evidence" value="ECO:0007669"/>
    <property type="project" value="UniProtKB-UniRule"/>
</dbReference>
<evidence type="ECO:0000313" key="12">
    <source>
        <dbReference type="Proteomes" id="UP000217838"/>
    </source>
</evidence>
<dbReference type="InterPro" id="IPR014729">
    <property type="entry name" value="Rossmann-like_a/b/a_fold"/>
</dbReference>
<feature type="short sequence motif" description="'KMSKS' region" evidence="8">
    <location>
        <begin position="231"/>
        <end position="235"/>
    </location>
</feature>
<evidence type="ECO:0000256" key="7">
    <source>
        <dbReference type="ARBA" id="ARBA00048248"/>
    </source>
</evidence>
<evidence type="ECO:0000313" key="11">
    <source>
        <dbReference type="EMBL" id="PCI92603.1"/>
    </source>
</evidence>
<reference evidence="12" key="1">
    <citation type="submission" date="2017-08" db="EMBL/GenBank/DDBJ databases">
        <title>A dynamic microbial community with high functional redundancy inhabits the cold, oxic subseafloor aquifer.</title>
        <authorList>
            <person name="Tully B.J."/>
            <person name="Wheat C.G."/>
            <person name="Glazer B.T."/>
            <person name="Huber J.A."/>
        </authorList>
    </citation>
    <scope>NUCLEOTIDE SEQUENCE [LARGE SCALE GENOMIC DNA]</scope>
</reference>
<dbReference type="SUPFAM" id="SSF55174">
    <property type="entry name" value="Alpha-L RNA-binding motif"/>
    <property type="match status" value="1"/>
</dbReference>
<dbReference type="GO" id="GO:0003723">
    <property type="term" value="F:RNA binding"/>
    <property type="evidence" value="ECO:0007669"/>
    <property type="project" value="UniProtKB-KW"/>
</dbReference>
<comment type="similarity">
    <text evidence="8">Belongs to the class-I aminoacyl-tRNA synthetase family. TyrS type 1 subfamily.</text>
</comment>
<protein>
    <recommendedName>
        <fullName evidence="8">Tyrosine--tRNA ligase</fullName>
        <ecNumber evidence="8">6.1.1.1</ecNumber>
    </recommendedName>
    <alternativeName>
        <fullName evidence="8">Tyrosyl-tRNA synthetase</fullName>
        <shortName evidence="8">TyrRS</shortName>
    </alternativeName>
</protein>
<evidence type="ECO:0000256" key="6">
    <source>
        <dbReference type="ARBA" id="ARBA00023146"/>
    </source>
</evidence>
<dbReference type="Gene3D" id="3.10.290.10">
    <property type="entry name" value="RNA-binding S4 domain"/>
    <property type="match status" value="1"/>
</dbReference>
<feature type="binding site" evidence="8">
    <location>
        <position position="34"/>
    </location>
    <ligand>
        <name>L-tyrosine</name>
        <dbReference type="ChEBI" id="CHEBI:58315"/>
    </ligand>
</feature>
<dbReference type="CDD" id="cd00805">
    <property type="entry name" value="TyrRS_core"/>
    <property type="match status" value="1"/>
</dbReference>
<dbReference type="CDD" id="cd00165">
    <property type="entry name" value="S4"/>
    <property type="match status" value="1"/>
</dbReference>
<feature type="short sequence motif" description="'HIGH' region" evidence="8">
    <location>
        <begin position="39"/>
        <end position="48"/>
    </location>
</feature>
<dbReference type="GO" id="GO:0005524">
    <property type="term" value="F:ATP binding"/>
    <property type="evidence" value="ECO:0007669"/>
    <property type="project" value="UniProtKB-UniRule"/>
</dbReference>
<dbReference type="NCBIfam" id="TIGR00234">
    <property type="entry name" value="tyrS"/>
    <property type="match status" value="1"/>
</dbReference>
<dbReference type="InterPro" id="IPR002305">
    <property type="entry name" value="aa-tRNA-synth_Ic"/>
</dbReference>
<comment type="catalytic activity">
    <reaction evidence="7 8">
        <text>tRNA(Tyr) + L-tyrosine + ATP = L-tyrosyl-tRNA(Tyr) + AMP + diphosphate + H(+)</text>
        <dbReference type="Rhea" id="RHEA:10220"/>
        <dbReference type="Rhea" id="RHEA-COMP:9706"/>
        <dbReference type="Rhea" id="RHEA-COMP:9707"/>
        <dbReference type="ChEBI" id="CHEBI:15378"/>
        <dbReference type="ChEBI" id="CHEBI:30616"/>
        <dbReference type="ChEBI" id="CHEBI:33019"/>
        <dbReference type="ChEBI" id="CHEBI:58315"/>
        <dbReference type="ChEBI" id="CHEBI:78442"/>
        <dbReference type="ChEBI" id="CHEBI:78536"/>
        <dbReference type="ChEBI" id="CHEBI:456215"/>
        <dbReference type="EC" id="6.1.1.1"/>
    </reaction>
</comment>
<keyword evidence="2 8" id="KW-0547">Nucleotide-binding</keyword>
<keyword evidence="3 8" id="KW-0067">ATP-binding</keyword>
<evidence type="ECO:0000256" key="8">
    <source>
        <dbReference type="HAMAP-Rule" id="MF_02006"/>
    </source>
</evidence>
<dbReference type="GO" id="GO:0006437">
    <property type="term" value="P:tyrosyl-tRNA aminoacylation"/>
    <property type="evidence" value="ECO:0007669"/>
    <property type="project" value="UniProtKB-UniRule"/>
</dbReference>
<dbReference type="InterPro" id="IPR024107">
    <property type="entry name" value="Tyr-tRNA-ligase_bac_1"/>
</dbReference>
<gene>
    <name evidence="8" type="primary">tyrS</name>
    <name evidence="11" type="ORF">COB11_07010</name>
</gene>
<evidence type="ECO:0000256" key="4">
    <source>
        <dbReference type="ARBA" id="ARBA00022884"/>
    </source>
</evidence>
<feature type="binding site" evidence="8">
    <location>
        <position position="171"/>
    </location>
    <ligand>
        <name>L-tyrosine</name>
        <dbReference type="ChEBI" id="CHEBI:58315"/>
    </ligand>
</feature>
<dbReference type="EMBL" id="NVUU01000094">
    <property type="protein sequence ID" value="PCI92603.1"/>
    <property type="molecule type" value="Genomic_DNA"/>
</dbReference>
<keyword evidence="4 9" id="KW-0694">RNA-binding</keyword>
<dbReference type="PANTHER" id="PTHR11766">
    <property type="entry name" value="TYROSYL-TRNA SYNTHETASE"/>
    <property type="match status" value="1"/>
</dbReference>
<evidence type="ECO:0000256" key="2">
    <source>
        <dbReference type="ARBA" id="ARBA00022741"/>
    </source>
</evidence>
<dbReference type="InterPro" id="IPR001412">
    <property type="entry name" value="aa-tRNA-synth_I_CS"/>
</dbReference>
<name>A0A2A4YCU0_UNCAE</name>
<keyword evidence="5 8" id="KW-0648">Protein biosynthesis</keyword>
<dbReference type="InterPro" id="IPR036986">
    <property type="entry name" value="S4_RNA-bd_sf"/>
</dbReference>
<dbReference type="Gene3D" id="1.10.240.10">
    <property type="entry name" value="Tyrosyl-Transfer RNA Synthetase"/>
    <property type="match status" value="1"/>
</dbReference>
<dbReference type="PRINTS" id="PR01040">
    <property type="entry name" value="TRNASYNTHTYR"/>
</dbReference>
<evidence type="ECO:0000256" key="5">
    <source>
        <dbReference type="ARBA" id="ARBA00022917"/>
    </source>
</evidence>